<feature type="coiled-coil region" evidence="1">
    <location>
        <begin position="652"/>
        <end position="722"/>
    </location>
</feature>
<feature type="coiled-coil region" evidence="1">
    <location>
        <begin position="1415"/>
        <end position="1575"/>
    </location>
</feature>
<keyword evidence="3" id="KW-1185">Reference proteome</keyword>
<dbReference type="EMBL" id="MLAK01000849">
    <property type="protein sequence ID" value="OHT02859.1"/>
    <property type="molecule type" value="Genomic_DNA"/>
</dbReference>
<dbReference type="OrthoDB" id="76453at2759"/>
<keyword evidence="1" id="KW-0175">Coiled coil</keyword>
<dbReference type="RefSeq" id="XP_068355995.1">
    <property type="nucleotide sequence ID" value="XM_068493370.1"/>
</dbReference>
<feature type="coiled-coil region" evidence="1">
    <location>
        <begin position="550"/>
        <end position="602"/>
    </location>
</feature>
<dbReference type="GeneID" id="94828074"/>
<accession>A0A1J4JV31</accession>
<feature type="coiled-coil region" evidence="1">
    <location>
        <begin position="125"/>
        <end position="353"/>
    </location>
</feature>
<evidence type="ECO:0000256" key="1">
    <source>
        <dbReference type="SAM" id="Coils"/>
    </source>
</evidence>
<feature type="coiled-coil region" evidence="1">
    <location>
        <begin position="1611"/>
        <end position="1638"/>
    </location>
</feature>
<evidence type="ECO:0000313" key="3">
    <source>
        <dbReference type="Proteomes" id="UP000179807"/>
    </source>
</evidence>
<feature type="coiled-coil region" evidence="1">
    <location>
        <begin position="1702"/>
        <end position="1809"/>
    </location>
</feature>
<reference evidence="2" key="1">
    <citation type="submission" date="2016-10" db="EMBL/GenBank/DDBJ databases">
        <authorList>
            <person name="Benchimol M."/>
            <person name="Almeida L.G."/>
            <person name="Vasconcelos A.T."/>
            <person name="Perreira-Neves A."/>
            <person name="Rosa I.A."/>
            <person name="Tasca T."/>
            <person name="Bogo M.R."/>
            <person name="de Souza W."/>
        </authorList>
    </citation>
    <scope>NUCLEOTIDE SEQUENCE [LARGE SCALE GENOMIC DNA]</scope>
    <source>
        <strain evidence="2">K</strain>
    </source>
</reference>
<feature type="coiled-coil region" evidence="1">
    <location>
        <begin position="1002"/>
        <end position="1067"/>
    </location>
</feature>
<dbReference type="VEuPathDB" id="TrichDB:TRFO_06895"/>
<dbReference type="Proteomes" id="UP000179807">
    <property type="component" value="Unassembled WGS sequence"/>
</dbReference>
<organism evidence="2 3">
    <name type="scientific">Tritrichomonas foetus</name>
    <dbReference type="NCBI Taxonomy" id="1144522"/>
    <lineage>
        <taxon>Eukaryota</taxon>
        <taxon>Metamonada</taxon>
        <taxon>Parabasalia</taxon>
        <taxon>Tritrichomonadida</taxon>
        <taxon>Tritrichomonadidae</taxon>
        <taxon>Tritrichomonas</taxon>
    </lineage>
</organism>
<dbReference type="PANTHER" id="PTHR23159">
    <property type="entry name" value="CENTROSOMAL PROTEIN 2"/>
    <property type="match status" value="1"/>
</dbReference>
<sequence>MSFLRDERRQQYQSSLSVTNVPLDNSSFTADGISPIKQTPFYSTRSTTSRYKSPMRGNDNFHLSISVAKSSVKINQFRRELSQLKSTFVAEVDSFQSVLAKARNDICDTIQRQSRANLFNRGTAYRQREAKITSLEQRVSELTEQIKQQKSHNRNTQVLQLQEDLEEKKAYIEEIEAEYSAEIQQLKLKVQEQADTIREYKSMRFQLVQLQTQIDEKNRIIQKLKEEYSNAVSQLDTQIESNETAADDIQYTIESINQLKEEVAQSETKQIILNQEISKMKNQLDNERNENNLLRTQLNNAQEKINNLQKNENVKEQDIDLLNSKLVEMQKQIAEKDNTIESQMNEISVLEAEKLLVSQKHPESTISESLSSVVFNSSQKELQKVKIQNLTLTSQLEKATSENKELNNLVQALRVNMQQSEESMTLLKDQLMKSQSSFERKETRAHSFKEEIMRLQSVVEQKEKLISELMESENNRSKEIERLHSELERSTNETLNTNDVDEKFHQQFQEMSQKLSESNTKLNSMDLLIIQQNEKIKEQNSTIQSQIDKIASNEKENIRVNQENASLKQQNDTYRLQTESTIKRLQRELNSLQEQFDATVKENAGFSEKYNNLMKNIQTNTEKADQLFMENTDLRRENAMLIQQVNTELLPMRDENQRLKDLVEKLRKTERIVTEENTRMFTENEILKKTSTKEVSILNESVDSQKNELARAQKIIDENEIEIERCHSIINKLYKIYQTDSPETAFDLAKQYMNKCEQLQKIDAQRVDEVATVKNETKKLKQDLSECHAQISTLNHSDISQKKEIQLLKDHIEDLEKNISEQENALSIKSEENQDLQKSYEKLNEEVNSIQETIEFTSIDGLKDSILELQTAKKEAVDEVKKLQEALNSSNADNRKQFLLINDLTKKNELQRSQIDRLSQKLNEARSQITEENVQSHQATLALKKEVDDKDDQIELMKYEFERFHSIVSFANVDDLFSTVSALLDSRNQEIEKLNFANTQNEAKYNQKITELTNSLEKVDNQLKNLTKVRDEKLLLSNRVKVLETELSNSRNDFQQCQSELEVANQRIKTIVLALSTFTKCEKAEDVEVVLDSLRSKLALRKEKIKDIRQSYSILIDENGKLKSEIETIKSTTFEEKNSNERKEIEMKKKDNENLVFFGVNSIDQLQQKYTEMQKAIEKYQIQTKTHEIEIQNLNDIIKVKTAAIENFSNERDSLTQMNQTLVRKYNEVEELYLELKEKNLSLSKKSEKESQDNKELTKINQSLSDENQVIHAKLQNLTSENLTLSTQIRDLTKTNQRFSAENSQYISDIQNLKAQNASLTSENSNLFETNRNLTLKNTTITSQYDKIKAENEEATKSLNEVIEQKKEITEQITGLTAKIETLTNEKETAISHNATLQSKFDSFNDQIHISAEKLAKATDELDVLKMENKAISTKAESQTSQITSLMNQNKQLYAEKQSLATRIDNVTAENRQLNSKITSLSLQVKRLAAENDQLAKSQQADTAEFESLQVENQSLKAEKESLKSNNEFLSTESQNLSKQYDQIVNENDQLKTEIRLLKNKVKTVENEAKVIRQQSIAYANQNNQLMSENKSLSADNRLLLSKNSTFNVQAKNIMDNNEALMKKNSELETINNAIQIENKTQASQIKSLTGQLDIVQQKYAQLTVLFENADTKSKQSTSDLQISRSKEQSLVATNKKVIKRNETLTKENELITTENQKLKLQASSAESKNLEYEQRIRTMKTEIHDLSEKVKEYKDQVDSTASHIIKLKKKLRISRKEINELEAAKRLLVAQSNELESLKNELRVYDNEQPAIQVLSDLLTQNNDLFNTMEISKKENEAYHKETSQIINQCNSFISEVFKMLDNDELRDYALPLTKEEMAKLLNGVIEYKNECNKAKRFNNRIVEEANNVGYQSNDIEGAINHISRAFTEGIQNGDVEELHRTITDITSASDKRKQTNREAVDRLKKKNLKLRRKNDTMKEVVTELINFNVDNENANLQILIDNLAEEELELLGIEKDQV</sequence>
<feature type="coiled-coil region" evidence="1">
    <location>
        <begin position="1955"/>
        <end position="2018"/>
    </location>
</feature>
<proteinExistence type="predicted"/>
<gene>
    <name evidence="2" type="ORF">TRFO_06895</name>
</gene>
<feature type="coiled-coil region" evidence="1">
    <location>
        <begin position="805"/>
        <end position="935"/>
    </location>
</feature>
<dbReference type="PANTHER" id="PTHR23159:SF31">
    <property type="entry name" value="CENTROSOME-ASSOCIATED PROTEIN CEP250 ISOFORM X1"/>
    <property type="match status" value="1"/>
</dbReference>
<name>A0A1J4JV31_9EUKA</name>
<protein>
    <submittedName>
        <fullName evidence="2">Uncharacterized protein</fullName>
    </submittedName>
</protein>
<feature type="coiled-coil region" evidence="1">
    <location>
        <begin position="382"/>
        <end position="490"/>
    </location>
</feature>
<comment type="caution">
    <text evidence="2">The sequence shown here is derived from an EMBL/GenBank/DDBJ whole genome shotgun (WGS) entry which is preliminary data.</text>
</comment>
<evidence type="ECO:0000313" key="2">
    <source>
        <dbReference type="EMBL" id="OHT02859.1"/>
    </source>
</evidence>
<feature type="coiled-coil region" evidence="1">
    <location>
        <begin position="1163"/>
        <end position="1386"/>
    </location>
</feature>